<evidence type="ECO:0000256" key="2">
    <source>
        <dbReference type="SAM" id="Phobius"/>
    </source>
</evidence>
<feature type="transmembrane region" description="Helical" evidence="2">
    <location>
        <begin position="38"/>
        <end position="55"/>
    </location>
</feature>
<gene>
    <name evidence="3" type="ORF">GCM10009663_63280</name>
</gene>
<reference evidence="4" key="1">
    <citation type="journal article" date="2019" name="Int. J. Syst. Evol. Microbiol.">
        <title>The Global Catalogue of Microorganisms (GCM) 10K type strain sequencing project: providing services to taxonomists for standard genome sequencing and annotation.</title>
        <authorList>
            <consortium name="The Broad Institute Genomics Platform"/>
            <consortium name="The Broad Institute Genome Sequencing Center for Infectious Disease"/>
            <person name="Wu L."/>
            <person name="Ma J."/>
        </authorList>
    </citation>
    <scope>NUCLEOTIDE SEQUENCE [LARGE SCALE GENOMIC DNA]</scope>
    <source>
        <strain evidence="4">JCM 13002</strain>
    </source>
</reference>
<comment type="caution">
    <text evidence="3">The sequence shown here is derived from an EMBL/GenBank/DDBJ whole genome shotgun (WGS) entry which is preliminary data.</text>
</comment>
<keyword evidence="2" id="KW-0472">Membrane</keyword>
<feature type="region of interest" description="Disordered" evidence="1">
    <location>
        <begin position="194"/>
        <end position="224"/>
    </location>
</feature>
<keyword evidence="2" id="KW-1133">Transmembrane helix</keyword>
<evidence type="ECO:0000313" key="3">
    <source>
        <dbReference type="EMBL" id="GAA1113850.1"/>
    </source>
</evidence>
<keyword evidence="2" id="KW-0812">Transmembrane</keyword>
<feature type="transmembrane region" description="Helical" evidence="2">
    <location>
        <begin position="62"/>
        <end position="80"/>
    </location>
</feature>
<organism evidence="3 4">
    <name type="scientific">Kitasatospora arboriphila</name>
    <dbReference type="NCBI Taxonomy" id="258052"/>
    <lineage>
        <taxon>Bacteria</taxon>
        <taxon>Bacillati</taxon>
        <taxon>Actinomycetota</taxon>
        <taxon>Actinomycetes</taxon>
        <taxon>Kitasatosporales</taxon>
        <taxon>Streptomycetaceae</taxon>
        <taxon>Kitasatospora</taxon>
    </lineage>
</organism>
<dbReference type="EMBL" id="BAAALD010000089">
    <property type="protein sequence ID" value="GAA1113850.1"/>
    <property type="molecule type" value="Genomic_DNA"/>
</dbReference>
<evidence type="ECO:0000313" key="4">
    <source>
        <dbReference type="Proteomes" id="UP001499987"/>
    </source>
</evidence>
<evidence type="ECO:0000256" key="1">
    <source>
        <dbReference type="SAM" id="MobiDB-lite"/>
    </source>
</evidence>
<name>A0ABP4EP55_9ACTN</name>
<keyword evidence="4" id="KW-1185">Reference proteome</keyword>
<feature type="transmembrane region" description="Helical" evidence="2">
    <location>
        <begin position="12"/>
        <end position="32"/>
    </location>
</feature>
<feature type="transmembrane region" description="Helical" evidence="2">
    <location>
        <begin position="100"/>
        <end position="119"/>
    </location>
</feature>
<evidence type="ECO:0008006" key="5">
    <source>
        <dbReference type="Google" id="ProtNLM"/>
    </source>
</evidence>
<protein>
    <recommendedName>
        <fullName evidence="5">DUF3159 domain-containing protein</fullName>
    </recommendedName>
</protein>
<dbReference type="Proteomes" id="UP001499987">
    <property type="component" value="Unassembled WGS sequence"/>
</dbReference>
<proteinExistence type="predicted"/>
<accession>A0ABP4EP55</accession>
<sequence length="224" mass="23900">MEQRTGEHGSRPAGGGYFAGFAPWIVFDVVASPSTWEYASLAALVTAVLLGRPSAGRGGWKILDVAGIAFFAVMSLLALFLGRDDLEWLETYAQPISSGVLAVVAFGSLLFDPFTAQYARESTPRQYWDSPVFRRVNRLLTAVWGLVFTVIAVLGVVAVHVEGGDDWLNWVIPVALIAAAFTFSARYPDSVRRRTAAQGTPAGGGATAGAGIRNDRGGRPGRPD</sequence>
<feature type="transmembrane region" description="Helical" evidence="2">
    <location>
        <begin position="167"/>
        <end position="185"/>
    </location>
</feature>
<feature type="compositionally biased region" description="Basic and acidic residues" evidence="1">
    <location>
        <begin position="213"/>
        <end position="224"/>
    </location>
</feature>
<feature type="transmembrane region" description="Helical" evidence="2">
    <location>
        <begin position="139"/>
        <end position="161"/>
    </location>
</feature>
<dbReference type="RefSeq" id="WP_344627126.1">
    <property type="nucleotide sequence ID" value="NZ_BAAALD010000089.1"/>
</dbReference>